<dbReference type="GO" id="GO:0008270">
    <property type="term" value="F:zinc ion binding"/>
    <property type="evidence" value="ECO:0007669"/>
    <property type="project" value="InterPro"/>
</dbReference>
<name>A0AA35LQL6_9HYPO</name>
<evidence type="ECO:0000256" key="3">
    <source>
        <dbReference type="SAM" id="MobiDB-lite"/>
    </source>
</evidence>
<comment type="caution">
    <text evidence="5">The sequence shown here is derived from an EMBL/GenBank/DDBJ whole genome shotgun (WGS) entry which is preliminary data.</text>
</comment>
<dbReference type="EMBL" id="CABFNP030000464">
    <property type="protein sequence ID" value="CAI6024986.1"/>
    <property type="molecule type" value="Genomic_DNA"/>
</dbReference>
<dbReference type="Pfam" id="PF00172">
    <property type="entry name" value="Zn_clus"/>
    <property type="match status" value="1"/>
</dbReference>
<evidence type="ECO:0000259" key="4">
    <source>
        <dbReference type="Pfam" id="PF00172"/>
    </source>
</evidence>
<proteinExistence type="predicted"/>
<dbReference type="PANTHER" id="PTHR37534">
    <property type="entry name" value="TRANSCRIPTIONAL ACTIVATOR PROTEIN UGA3"/>
    <property type="match status" value="1"/>
</dbReference>
<accession>A0AA35LQL6</accession>
<dbReference type="InterPro" id="IPR036864">
    <property type="entry name" value="Zn2-C6_fun-type_DNA-bd_sf"/>
</dbReference>
<organism evidence="5 6">
    <name type="scientific">Clonostachys chloroleuca</name>
    <dbReference type="NCBI Taxonomy" id="1926264"/>
    <lineage>
        <taxon>Eukaryota</taxon>
        <taxon>Fungi</taxon>
        <taxon>Dikarya</taxon>
        <taxon>Ascomycota</taxon>
        <taxon>Pezizomycotina</taxon>
        <taxon>Sordariomycetes</taxon>
        <taxon>Hypocreomycetidae</taxon>
        <taxon>Hypocreales</taxon>
        <taxon>Bionectriaceae</taxon>
        <taxon>Clonostachys</taxon>
    </lineage>
</organism>
<sequence length="639" mass="70065">RLKCDETVPSCRRCLKTGLTCPGYLRPVKWSTKHEKLSVPSEDHEAEDDTGIGVDADADRQTLSPPSSSLFSERAGTFSPMSSTSQIISTCAAATTGEGSPASNSSGDQVSSAIGTSVASPPQTEVFILSSPNSPAPKQPGDEDHSAEQSNIDEYISISGSDISLPQDALLSLYVPTEESSVLLSHYFSLICRINSSFDSENNPFRNQIYKLINESPLMFYCVLSMSAAHLHQYDNNTTISFEYQARALSQLSTDLSTTCILPSQATHQEHESTELSGPSQTTLVKDELLLGIILLGMTSAWNDASSPGCSHLIGSRILFKSWVSVNGLNTTNMASAMTDIQRFIVSSMVYWEALSSFVVDQRTEDLAYLDCLANQRWTGTITPSPWTGVATPIFIHLAKVGSLMRKKRALRNISLFRDSGAYREALYFQLVEDARALEQAILGWRVPFVSLIEDTGDPRAPPKHFWGLARCYRLVAFIELYRAFPEIVENHCGLTIPGCESAAAPGGDYHNPLILSLAFGVLDILKNILSDSSTLPVQGLALVAAGSVLGRVGSPEKATLDQEVMEWRGFVRERMVLLHSFVGLRPVKHAAIMIEESWTRMDTLVDSNPGFEFDGNMLSDSVHWMDIMIEKRLETILG</sequence>
<dbReference type="Proteomes" id="UP001160390">
    <property type="component" value="Unassembled WGS sequence"/>
</dbReference>
<dbReference type="PANTHER" id="PTHR37534:SF15">
    <property type="entry name" value="ZN(II)2CYS6 TRANSCRIPTION FACTOR (EUROFUNG)"/>
    <property type="match status" value="1"/>
</dbReference>
<protein>
    <recommendedName>
        <fullName evidence="4">Zn(2)-C6 fungal-type domain-containing protein</fullName>
    </recommendedName>
</protein>
<evidence type="ECO:0000256" key="2">
    <source>
        <dbReference type="ARBA" id="ARBA00023242"/>
    </source>
</evidence>
<dbReference type="CDD" id="cd00067">
    <property type="entry name" value="GAL4"/>
    <property type="match status" value="1"/>
</dbReference>
<evidence type="ECO:0000313" key="6">
    <source>
        <dbReference type="Proteomes" id="UP001160390"/>
    </source>
</evidence>
<evidence type="ECO:0000256" key="1">
    <source>
        <dbReference type="ARBA" id="ARBA00004123"/>
    </source>
</evidence>
<comment type="subcellular location">
    <subcellularLocation>
        <location evidence="1">Nucleus</location>
    </subcellularLocation>
</comment>
<dbReference type="GO" id="GO:0005634">
    <property type="term" value="C:nucleus"/>
    <property type="evidence" value="ECO:0007669"/>
    <property type="project" value="UniProtKB-SubCell"/>
</dbReference>
<feature type="compositionally biased region" description="Polar residues" evidence="3">
    <location>
        <begin position="61"/>
        <end position="71"/>
    </location>
</feature>
<dbReference type="GO" id="GO:0000976">
    <property type="term" value="F:transcription cis-regulatory region binding"/>
    <property type="evidence" value="ECO:0007669"/>
    <property type="project" value="TreeGrafter"/>
</dbReference>
<dbReference type="InterPro" id="IPR001138">
    <property type="entry name" value="Zn2Cys6_DnaBD"/>
</dbReference>
<evidence type="ECO:0000313" key="5">
    <source>
        <dbReference type="EMBL" id="CAI6024986.1"/>
    </source>
</evidence>
<dbReference type="SUPFAM" id="SSF57701">
    <property type="entry name" value="Zn2/Cys6 DNA-binding domain"/>
    <property type="match status" value="1"/>
</dbReference>
<feature type="domain" description="Zn(2)-C6 fungal-type" evidence="4">
    <location>
        <begin position="2"/>
        <end position="30"/>
    </location>
</feature>
<dbReference type="InterPro" id="IPR021858">
    <property type="entry name" value="Fun_TF"/>
</dbReference>
<keyword evidence="6" id="KW-1185">Reference proteome</keyword>
<keyword evidence="2" id="KW-0539">Nucleus</keyword>
<gene>
    <name evidence="5" type="ORF">CCHLO57077_00013944</name>
</gene>
<feature type="region of interest" description="Disordered" evidence="3">
    <location>
        <begin position="37"/>
        <end position="148"/>
    </location>
</feature>
<dbReference type="GO" id="GO:0000981">
    <property type="term" value="F:DNA-binding transcription factor activity, RNA polymerase II-specific"/>
    <property type="evidence" value="ECO:0007669"/>
    <property type="project" value="InterPro"/>
</dbReference>
<dbReference type="GO" id="GO:0045944">
    <property type="term" value="P:positive regulation of transcription by RNA polymerase II"/>
    <property type="evidence" value="ECO:0007669"/>
    <property type="project" value="TreeGrafter"/>
</dbReference>
<dbReference type="Pfam" id="PF11951">
    <property type="entry name" value="Fungal_trans_2"/>
    <property type="match status" value="1"/>
</dbReference>
<reference evidence="5" key="1">
    <citation type="submission" date="2023-01" db="EMBL/GenBank/DDBJ databases">
        <authorList>
            <person name="Piombo E."/>
        </authorList>
    </citation>
    <scope>NUCLEOTIDE SEQUENCE</scope>
</reference>
<feature type="non-terminal residue" evidence="5">
    <location>
        <position position="1"/>
    </location>
</feature>
<feature type="compositionally biased region" description="Polar residues" evidence="3">
    <location>
        <begin position="79"/>
        <end position="123"/>
    </location>
</feature>
<dbReference type="AlphaFoldDB" id="A0AA35LQL6"/>